<sequence>MTFYYTAGYKVLLSKSKNRELKNRRTEKPTNKIFRRRRPVVSKRRASKGEAKEMSQTEEGAVNGGKGQSLLLVSVF</sequence>
<protein>
    <submittedName>
        <fullName evidence="2">Uncharacterized protein</fullName>
    </submittedName>
</protein>
<proteinExistence type="predicted"/>
<dbReference type="EMBL" id="JADBGQ010000003">
    <property type="protein sequence ID" value="KAG5405954.1"/>
    <property type="molecule type" value="Genomic_DNA"/>
</dbReference>
<feature type="region of interest" description="Disordered" evidence="1">
    <location>
        <begin position="37"/>
        <end position="64"/>
    </location>
</feature>
<comment type="caution">
    <text evidence="2">The sequence shown here is derived from an EMBL/GenBank/DDBJ whole genome shotgun (WGS) entry which is preliminary data.</text>
</comment>
<organism evidence="2 3">
    <name type="scientific">Brassica rapa subsp. trilocularis</name>
    <dbReference type="NCBI Taxonomy" id="1813537"/>
    <lineage>
        <taxon>Eukaryota</taxon>
        <taxon>Viridiplantae</taxon>
        <taxon>Streptophyta</taxon>
        <taxon>Embryophyta</taxon>
        <taxon>Tracheophyta</taxon>
        <taxon>Spermatophyta</taxon>
        <taxon>Magnoliopsida</taxon>
        <taxon>eudicotyledons</taxon>
        <taxon>Gunneridae</taxon>
        <taxon>Pentapetalae</taxon>
        <taxon>rosids</taxon>
        <taxon>malvids</taxon>
        <taxon>Brassicales</taxon>
        <taxon>Brassicaceae</taxon>
        <taxon>Brassiceae</taxon>
        <taxon>Brassica</taxon>
    </lineage>
</organism>
<reference evidence="2 3" key="1">
    <citation type="submission" date="2021-03" db="EMBL/GenBank/DDBJ databases">
        <authorList>
            <person name="King G.J."/>
            <person name="Bancroft I."/>
            <person name="Baten A."/>
            <person name="Bloomfield J."/>
            <person name="Borpatragohain P."/>
            <person name="He Z."/>
            <person name="Irish N."/>
            <person name="Irwin J."/>
            <person name="Liu K."/>
            <person name="Mauleon R.P."/>
            <person name="Moore J."/>
            <person name="Morris R."/>
            <person name="Ostergaard L."/>
            <person name="Wang B."/>
            <person name="Wells R."/>
        </authorList>
    </citation>
    <scope>NUCLEOTIDE SEQUENCE [LARGE SCALE GENOMIC DNA]</scope>
    <source>
        <strain evidence="2">R-o-18</strain>
        <tissue evidence="2">Leaf</tissue>
    </source>
</reference>
<feature type="compositionally biased region" description="Basic residues" evidence="1">
    <location>
        <begin position="37"/>
        <end position="46"/>
    </location>
</feature>
<evidence type="ECO:0000256" key="1">
    <source>
        <dbReference type="SAM" id="MobiDB-lite"/>
    </source>
</evidence>
<name>A0ABQ7N4X2_BRACM</name>
<dbReference type="Proteomes" id="UP000823674">
    <property type="component" value="Chromosome A03"/>
</dbReference>
<keyword evidence="3" id="KW-1185">Reference proteome</keyword>
<gene>
    <name evidence="2" type="primary">A03g505160.1_BraROA</name>
    <name evidence="2" type="ORF">IGI04_012073</name>
</gene>
<evidence type="ECO:0000313" key="2">
    <source>
        <dbReference type="EMBL" id="KAG5405954.1"/>
    </source>
</evidence>
<evidence type="ECO:0000313" key="3">
    <source>
        <dbReference type="Proteomes" id="UP000823674"/>
    </source>
</evidence>
<accession>A0ABQ7N4X2</accession>